<evidence type="ECO:0000256" key="1">
    <source>
        <dbReference type="ARBA" id="ARBA00004141"/>
    </source>
</evidence>
<dbReference type="Proteomes" id="UP000663852">
    <property type="component" value="Unassembled WGS sequence"/>
</dbReference>
<evidence type="ECO:0000256" key="9">
    <source>
        <dbReference type="RuleBase" id="RU363097"/>
    </source>
</evidence>
<feature type="domain" description="Thioester reductase (TE)" evidence="11">
    <location>
        <begin position="21"/>
        <end position="290"/>
    </location>
</feature>
<dbReference type="CDD" id="cd09071">
    <property type="entry name" value="FAR_C"/>
    <property type="match status" value="1"/>
</dbReference>
<evidence type="ECO:0000313" key="12">
    <source>
        <dbReference type="EMBL" id="CAF1469283.1"/>
    </source>
</evidence>
<dbReference type="Gene3D" id="3.40.50.720">
    <property type="entry name" value="NAD(P)-binding Rossmann-like Domain"/>
    <property type="match status" value="1"/>
</dbReference>
<dbReference type="AlphaFoldDB" id="A0A815QY33"/>
<comment type="similarity">
    <text evidence="2 9">Belongs to the fatty acyl-CoA reductase family.</text>
</comment>
<dbReference type="InterPro" id="IPR026055">
    <property type="entry name" value="FAR"/>
</dbReference>
<dbReference type="InterPro" id="IPR013120">
    <property type="entry name" value="FAR_NAD-bd"/>
</dbReference>
<comment type="caution">
    <text evidence="12">The sequence shown here is derived from an EMBL/GenBank/DDBJ whole genome shotgun (WGS) entry which is preliminary data.</text>
</comment>
<evidence type="ECO:0000259" key="10">
    <source>
        <dbReference type="Pfam" id="PF03015"/>
    </source>
</evidence>
<dbReference type="CDD" id="cd05236">
    <property type="entry name" value="FAR-N_SDR_e"/>
    <property type="match status" value="1"/>
</dbReference>
<reference evidence="12" key="1">
    <citation type="submission" date="2021-02" db="EMBL/GenBank/DDBJ databases">
        <authorList>
            <person name="Nowell W R."/>
        </authorList>
    </citation>
    <scope>NUCLEOTIDE SEQUENCE</scope>
</reference>
<sequence>MADANKDNGISEFFYGKSLFLTGGTGFVGKQIIEKLLRSCSDINHIYILIRSKRNKNINDRINHLCSLPLFDKIRSLNPNFQSKLIPIIGDLTKVNFDLSCEDEQLIINNCHMIIHSGASIRFNEPFKEAIKSNVLSVQSIINLCRKMKQLQSCVHISTAYVHCYRTDIEEIIYPTNENPQLILEALENLDGKLFDHLALKSAKNYPNIYTYTKSLSEYLIFQQTKDLPFAIIRPSIIGATWKEPIPGWIDNYSGTTSILTSLGKCLLRSGQANSHIDHPLIPVDIVANMTIAIGWITATKNNLLSNPMVYNCSTGSNYKTCVSFSDYVEIVIREQKSIGFENYRIIQPNLYLTTTTPFYYIRRFFEEILPAYLIDFFCLLTFRKTGMVKLNKKISNAVATLNYFASNQWIFSNHNSQFLLNQMTDFDKQEFHFDVKDINWTLYLRNYCIGVKKYLLKEPLYQSKKSKLTLTKTIMRYFLSMLFFLVFTWLTRRFFPIRIPSFKTIFY</sequence>
<comment type="function">
    <text evidence="9">Catalyzes the reduction of fatty acyl-CoA to fatty alcohols.</text>
</comment>
<dbReference type="Pfam" id="PF07993">
    <property type="entry name" value="NAD_binding_4"/>
    <property type="match status" value="1"/>
</dbReference>
<dbReference type="InterPro" id="IPR033640">
    <property type="entry name" value="FAR_C"/>
</dbReference>
<keyword evidence="9" id="KW-0521">NADP</keyword>
<dbReference type="EC" id="1.2.1.84" evidence="9"/>
<evidence type="ECO:0000256" key="7">
    <source>
        <dbReference type="ARBA" id="ARBA00023136"/>
    </source>
</evidence>
<comment type="subcellular location">
    <subcellularLocation>
        <location evidence="1">Membrane</location>
        <topology evidence="1">Multi-pass membrane protein</topology>
    </subcellularLocation>
</comment>
<evidence type="ECO:0000256" key="2">
    <source>
        <dbReference type="ARBA" id="ARBA00005928"/>
    </source>
</evidence>
<evidence type="ECO:0000256" key="6">
    <source>
        <dbReference type="ARBA" id="ARBA00023098"/>
    </source>
</evidence>
<keyword evidence="4 9" id="KW-0812">Transmembrane</keyword>
<keyword evidence="6 9" id="KW-0443">Lipid metabolism</keyword>
<dbReference type="PANTHER" id="PTHR11011:SF45">
    <property type="entry name" value="FATTY ACYL-COA REDUCTASE CG8306-RELATED"/>
    <property type="match status" value="1"/>
</dbReference>
<dbReference type="SUPFAM" id="SSF51735">
    <property type="entry name" value="NAD(P)-binding Rossmann-fold domains"/>
    <property type="match status" value="1"/>
</dbReference>
<dbReference type="FunFam" id="3.40.50.720:FF:000143">
    <property type="entry name" value="Fatty acyl-CoA reductase"/>
    <property type="match status" value="1"/>
</dbReference>
<protein>
    <recommendedName>
        <fullName evidence="9">Fatty acyl-CoA reductase</fullName>
        <ecNumber evidence="9">1.2.1.84</ecNumber>
    </recommendedName>
</protein>
<dbReference type="GO" id="GO:0080019">
    <property type="term" value="F:alcohol-forming very long-chain fatty acyl-CoA reductase activity"/>
    <property type="evidence" value="ECO:0007669"/>
    <property type="project" value="InterPro"/>
</dbReference>
<dbReference type="Pfam" id="PF03015">
    <property type="entry name" value="Sterile"/>
    <property type="match status" value="1"/>
</dbReference>
<dbReference type="GO" id="GO:0035336">
    <property type="term" value="P:long-chain fatty-acyl-CoA metabolic process"/>
    <property type="evidence" value="ECO:0007669"/>
    <property type="project" value="TreeGrafter"/>
</dbReference>
<dbReference type="EMBL" id="CAJNOJ010000500">
    <property type="protein sequence ID" value="CAF1469283.1"/>
    <property type="molecule type" value="Genomic_DNA"/>
</dbReference>
<keyword evidence="7 9" id="KW-0472">Membrane</keyword>
<keyword evidence="3 9" id="KW-0444">Lipid biosynthesis</keyword>
<dbReference type="GO" id="GO:0016020">
    <property type="term" value="C:membrane"/>
    <property type="evidence" value="ECO:0007669"/>
    <property type="project" value="UniProtKB-SubCell"/>
</dbReference>
<evidence type="ECO:0000259" key="11">
    <source>
        <dbReference type="Pfam" id="PF07993"/>
    </source>
</evidence>
<evidence type="ECO:0000256" key="8">
    <source>
        <dbReference type="ARBA" id="ARBA00052530"/>
    </source>
</evidence>
<comment type="catalytic activity">
    <reaction evidence="8 9">
        <text>a long-chain fatty acyl-CoA + 2 NADPH + 2 H(+) = a long-chain primary fatty alcohol + 2 NADP(+) + CoA</text>
        <dbReference type="Rhea" id="RHEA:52716"/>
        <dbReference type="ChEBI" id="CHEBI:15378"/>
        <dbReference type="ChEBI" id="CHEBI:57287"/>
        <dbReference type="ChEBI" id="CHEBI:57783"/>
        <dbReference type="ChEBI" id="CHEBI:58349"/>
        <dbReference type="ChEBI" id="CHEBI:77396"/>
        <dbReference type="ChEBI" id="CHEBI:83139"/>
        <dbReference type="EC" id="1.2.1.84"/>
    </reaction>
</comment>
<keyword evidence="9" id="KW-0560">Oxidoreductase</keyword>
<keyword evidence="5 9" id="KW-1133">Transmembrane helix</keyword>
<dbReference type="GO" id="GO:0005777">
    <property type="term" value="C:peroxisome"/>
    <property type="evidence" value="ECO:0007669"/>
    <property type="project" value="TreeGrafter"/>
</dbReference>
<gene>
    <name evidence="12" type="ORF">EDS130_LOCUS40682</name>
</gene>
<feature type="transmembrane region" description="Helical" evidence="9">
    <location>
        <begin position="475"/>
        <end position="492"/>
    </location>
</feature>
<dbReference type="OrthoDB" id="429813at2759"/>
<evidence type="ECO:0000313" key="13">
    <source>
        <dbReference type="Proteomes" id="UP000663852"/>
    </source>
</evidence>
<evidence type="ECO:0000256" key="5">
    <source>
        <dbReference type="ARBA" id="ARBA00022989"/>
    </source>
</evidence>
<dbReference type="GO" id="GO:0102965">
    <property type="term" value="F:alcohol-forming long-chain fatty acyl-CoA reductase activity"/>
    <property type="evidence" value="ECO:0007669"/>
    <property type="project" value="UniProtKB-EC"/>
</dbReference>
<name>A0A815QY33_ADIRI</name>
<evidence type="ECO:0000256" key="3">
    <source>
        <dbReference type="ARBA" id="ARBA00022516"/>
    </source>
</evidence>
<proteinExistence type="inferred from homology"/>
<evidence type="ECO:0000256" key="4">
    <source>
        <dbReference type="ARBA" id="ARBA00022692"/>
    </source>
</evidence>
<feature type="domain" description="Fatty acyl-CoA reductase C-terminal" evidence="10">
    <location>
        <begin position="369"/>
        <end position="459"/>
    </location>
</feature>
<dbReference type="PANTHER" id="PTHR11011">
    <property type="entry name" value="MALE STERILITY PROTEIN 2-RELATED"/>
    <property type="match status" value="1"/>
</dbReference>
<accession>A0A815QY33</accession>
<organism evidence="12 13">
    <name type="scientific">Adineta ricciae</name>
    <name type="common">Rotifer</name>
    <dbReference type="NCBI Taxonomy" id="249248"/>
    <lineage>
        <taxon>Eukaryota</taxon>
        <taxon>Metazoa</taxon>
        <taxon>Spiralia</taxon>
        <taxon>Gnathifera</taxon>
        <taxon>Rotifera</taxon>
        <taxon>Eurotatoria</taxon>
        <taxon>Bdelloidea</taxon>
        <taxon>Adinetida</taxon>
        <taxon>Adinetidae</taxon>
        <taxon>Adineta</taxon>
    </lineage>
</organism>
<dbReference type="InterPro" id="IPR036291">
    <property type="entry name" value="NAD(P)-bd_dom_sf"/>
</dbReference>